<keyword evidence="5" id="KW-1185">Reference proteome</keyword>
<dbReference type="NCBIfam" id="NF011987">
    <property type="entry name" value="PRK15446.2-3"/>
    <property type="match status" value="1"/>
</dbReference>
<evidence type="ECO:0000256" key="2">
    <source>
        <dbReference type="ARBA" id="ARBA00022801"/>
    </source>
</evidence>
<dbReference type="Proteomes" id="UP000594800">
    <property type="component" value="Chromosome"/>
</dbReference>
<dbReference type="EC" id="3.6.1.63" evidence="4"/>
<evidence type="ECO:0000313" key="4">
    <source>
        <dbReference type="EMBL" id="QPH56206.1"/>
    </source>
</evidence>
<comment type="similarity">
    <text evidence="1">Belongs to the metallo-dependent hydrolases superfamily. NagA family.</text>
</comment>
<dbReference type="GO" id="GO:0006046">
    <property type="term" value="P:N-acetylglucosamine catabolic process"/>
    <property type="evidence" value="ECO:0007669"/>
    <property type="project" value="TreeGrafter"/>
</dbReference>
<accession>A0A7S9LVR0</accession>
<reference evidence="4 5" key="1">
    <citation type="submission" date="2020-11" db="EMBL/GenBank/DDBJ databases">
        <title>Description of Pontivivens ytuae sp. nov. isolated from deep sea sediment of Mariana Trench.</title>
        <authorList>
            <person name="Wang Z."/>
            <person name="Sun Q.-L."/>
            <person name="Xu X.-D."/>
            <person name="Tang Y.-Z."/>
            <person name="Zhang J."/>
        </authorList>
    </citation>
    <scope>NUCLEOTIDE SEQUENCE [LARGE SCALE GENOMIC DNA]</scope>
    <source>
        <strain evidence="4 5">MT2928</strain>
    </source>
</reference>
<dbReference type="SUPFAM" id="SSF51556">
    <property type="entry name" value="Metallo-dependent hydrolases"/>
    <property type="match status" value="1"/>
</dbReference>
<evidence type="ECO:0000259" key="3">
    <source>
        <dbReference type="Pfam" id="PF07969"/>
    </source>
</evidence>
<dbReference type="Pfam" id="PF07969">
    <property type="entry name" value="Amidohydro_3"/>
    <property type="match status" value="1"/>
</dbReference>
<evidence type="ECO:0000256" key="1">
    <source>
        <dbReference type="ARBA" id="ARBA00010716"/>
    </source>
</evidence>
<keyword evidence="2 4" id="KW-0378">Hydrolase</keyword>
<dbReference type="PANTHER" id="PTHR11113">
    <property type="entry name" value="N-ACETYLGLUCOSAMINE-6-PHOSPHATE DEACETYLASE"/>
    <property type="match status" value="1"/>
</dbReference>
<dbReference type="GO" id="GO:0008448">
    <property type="term" value="F:N-acetylglucosamine-6-phosphate deacetylase activity"/>
    <property type="evidence" value="ECO:0007669"/>
    <property type="project" value="TreeGrafter"/>
</dbReference>
<organism evidence="4 5">
    <name type="scientific">Pontivivens ytuae</name>
    <dbReference type="NCBI Taxonomy" id="2789856"/>
    <lineage>
        <taxon>Bacteria</taxon>
        <taxon>Pseudomonadati</taxon>
        <taxon>Pseudomonadota</taxon>
        <taxon>Alphaproteobacteria</taxon>
        <taxon>Rhodobacterales</taxon>
        <taxon>Paracoccaceae</taxon>
        <taxon>Pontivivens</taxon>
    </lineage>
</organism>
<dbReference type="Gene3D" id="2.30.40.10">
    <property type="entry name" value="Urease, subunit C, domain 1"/>
    <property type="match status" value="1"/>
</dbReference>
<dbReference type="InterPro" id="IPR032466">
    <property type="entry name" value="Metal_Hydrolase"/>
</dbReference>
<name>A0A7S9LVR0_9RHOB</name>
<dbReference type="SUPFAM" id="SSF51338">
    <property type="entry name" value="Composite domain of metallo-dependent hydrolases"/>
    <property type="match status" value="1"/>
</dbReference>
<dbReference type="KEGG" id="poz:I0K15_12465"/>
<dbReference type="PANTHER" id="PTHR11113:SF14">
    <property type="entry name" value="N-ACETYLGLUCOSAMINE-6-PHOSPHATE DEACETYLASE"/>
    <property type="match status" value="1"/>
</dbReference>
<dbReference type="AlphaFoldDB" id="A0A7S9LVR0"/>
<dbReference type="InterPro" id="IPR011059">
    <property type="entry name" value="Metal-dep_hydrolase_composite"/>
</dbReference>
<protein>
    <submittedName>
        <fullName evidence="4">Alpha-D-ribose 1-methylphosphonate 5-triphosphate diphosphatase</fullName>
        <ecNumber evidence="4">3.6.1.63</ecNumber>
    </submittedName>
</protein>
<evidence type="ECO:0000313" key="5">
    <source>
        <dbReference type="Proteomes" id="UP000594800"/>
    </source>
</evidence>
<proteinExistence type="inferred from homology"/>
<gene>
    <name evidence="4" type="ORF">I0K15_12465</name>
</gene>
<feature type="domain" description="Amidohydrolase 3" evidence="3">
    <location>
        <begin position="222"/>
        <end position="345"/>
    </location>
</feature>
<dbReference type="EMBL" id="CP064942">
    <property type="protein sequence ID" value="QPH56206.1"/>
    <property type="molecule type" value="Genomic_DNA"/>
</dbReference>
<sequence length="366" mass="38121">MPALRLTGARVLLPGGLEETALTLAEGRIADGPGREVDLGGHLILPGVIDVHGDGFERHVAPRRGLVPDPGDGLPMLEAELAACGITTAWLAQFWSWQGGLRSPDFARAMAAALAGRRGALDLRLQLRVETHMIADFNAIARFVRQAGIGYVGFSDHLPHRALAAGKRPERLTSAALRAKRSPEAHLALMQELAANATEVPTALARLIAEMPGVKLASHDDDAATRARYAALGVEIAEFPVELPDAGPAVMGAPNVLRGGSHDRGPSAAEAVAEGRVTALASDYHYPAMVPAALKLAEAGLPLADAWHLISGGPAEMLGLANRGRIAPGLRADLVVLEAATGRVAATFAGGRPVYLGPEVAARLLA</sequence>
<dbReference type="Gene3D" id="3.20.20.140">
    <property type="entry name" value="Metal-dependent hydrolases"/>
    <property type="match status" value="1"/>
</dbReference>
<dbReference type="InterPro" id="IPR013108">
    <property type="entry name" value="Amidohydro_3"/>
</dbReference>